<comment type="caution">
    <text evidence="2">The sequence shown here is derived from an EMBL/GenBank/DDBJ whole genome shotgun (WGS) entry which is preliminary data.</text>
</comment>
<feature type="transmembrane region" description="Helical" evidence="1">
    <location>
        <begin position="81"/>
        <end position="102"/>
    </location>
</feature>
<gene>
    <name evidence="2" type="ORF">EK21DRAFT_53550</name>
</gene>
<sequence>MPAPTFTFGKNIISLVNLVTMIGPYLADWNETHIFNPTWPGHARYHNGQTMSMGLFIGLITFYVLYSMLPKIDSPGLYMSHLTWVLVLQTLIYGSSLSGILYPGAMWMDPQFGNGKPQLYAFPVLMLTAWFGWYVERVGVAMVIGKIDVRGRF</sequence>
<organism evidence="2 3">
    <name type="scientific">Setomelanomma holmii</name>
    <dbReference type="NCBI Taxonomy" id="210430"/>
    <lineage>
        <taxon>Eukaryota</taxon>
        <taxon>Fungi</taxon>
        <taxon>Dikarya</taxon>
        <taxon>Ascomycota</taxon>
        <taxon>Pezizomycotina</taxon>
        <taxon>Dothideomycetes</taxon>
        <taxon>Pleosporomycetidae</taxon>
        <taxon>Pleosporales</taxon>
        <taxon>Pleosporineae</taxon>
        <taxon>Phaeosphaeriaceae</taxon>
        <taxon>Setomelanomma</taxon>
    </lineage>
</organism>
<feature type="transmembrane region" description="Helical" evidence="1">
    <location>
        <begin position="50"/>
        <end position="69"/>
    </location>
</feature>
<keyword evidence="1" id="KW-0812">Transmembrane</keyword>
<evidence type="ECO:0000313" key="2">
    <source>
        <dbReference type="EMBL" id="KAF2035975.1"/>
    </source>
</evidence>
<feature type="transmembrane region" description="Helical" evidence="1">
    <location>
        <begin position="122"/>
        <end position="144"/>
    </location>
</feature>
<evidence type="ECO:0000313" key="3">
    <source>
        <dbReference type="Proteomes" id="UP000799777"/>
    </source>
</evidence>
<proteinExistence type="predicted"/>
<keyword evidence="3" id="KW-1185">Reference proteome</keyword>
<keyword evidence="1" id="KW-0472">Membrane</keyword>
<dbReference type="OrthoDB" id="2819018at2759"/>
<dbReference type="EMBL" id="ML978156">
    <property type="protein sequence ID" value="KAF2035975.1"/>
    <property type="molecule type" value="Genomic_DNA"/>
</dbReference>
<accession>A0A9P4HLY9</accession>
<reference evidence="2" key="1">
    <citation type="journal article" date="2020" name="Stud. Mycol.">
        <title>101 Dothideomycetes genomes: a test case for predicting lifestyles and emergence of pathogens.</title>
        <authorList>
            <person name="Haridas S."/>
            <person name="Albert R."/>
            <person name="Binder M."/>
            <person name="Bloem J."/>
            <person name="Labutti K."/>
            <person name="Salamov A."/>
            <person name="Andreopoulos B."/>
            <person name="Baker S."/>
            <person name="Barry K."/>
            <person name="Bills G."/>
            <person name="Bluhm B."/>
            <person name="Cannon C."/>
            <person name="Castanera R."/>
            <person name="Culley D."/>
            <person name="Daum C."/>
            <person name="Ezra D."/>
            <person name="Gonzalez J."/>
            <person name="Henrissat B."/>
            <person name="Kuo A."/>
            <person name="Liang C."/>
            <person name="Lipzen A."/>
            <person name="Lutzoni F."/>
            <person name="Magnuson J."/>
            <person name="Mondo S."/>
            <person name="Nolan M."/>
            <person name="Ohm R."/>
            <person name="Pangilinan J."/>
            <person name="Park H.-J."/>
            <person name="Ramirez L."/>
            <person name="Alfaro M."/>
            <person name="Sun H."/>
            <person name="Tritt A."/>
            <person name="Yoshinaga Y."/>
            <person name="Zwiers L.-H."/>
            <person name="Turgeon B."/>
            <person name="Goodwin S."/>
            <person name="Spatafora J."/>
            <person name="Crous P."/>
            <person name="Grigoriev I."/>
        </authorList>
    </citation>
    <scope>NUCLEOTIDE SEQUENCE</scope>
    <source>
        <strain evidence="2">CBS 110217</strain>
    </source>
</reference>
<protein>
    <submittedName>
        <fullName evidence="2">Uncharacterized protein</fullName>
    </submittedName>
</protein>
<dbReference type="InterPro" id="IPR046580">
    <property type="entry name" value="DUF6640"/>
</dbReference>
<keyword evidence="1" id="KW-1133">Transmembrane helix</keyword>
<dbReference type="Pfam" id="PF20345">
    <property type="entry name" value="DUF6640"/>
    <property type="match status" value="1"/>
</dbReference>
<dbReference type="Proteomes" id="UP000799777">
    <property type="component" value="Unassembled WGS sequence"/>
</dbReference>
<dbReference type="AlphaFoldDB" id="A0A9P4HLY9"/>
<name>A0A9P4HLY9_9PLEO</name>
<feature type="transmembrane region" description="Helical" evidence="1">
    <location>
        <begin position="12"/>
        <end position="30"/>
    </location>
</feature>
<evidence type="ECO:0000256" key="1">
    <source>
        <dbReference type="SAM" id="Phobius"/>
    </source>
</evidence>